<sequence>MYSAAHSSENHSDNESIICSCCGKWIASVKENDMQPDAQACYEAGNVPVPNLGWFCSQHCAITFEQVQGVQFTRTAKGEIDYYGSM</sequence>
<dbReference type="Proteomes" id="UP000186917">
    <property type="component" value="Unassembled WGS sequence"/>
</dbReference>
<evidence type="ECO:0000313" key="1">
    <source>
        <dbReference type="EMBL" id="SIT24808.1"/>
    </source>
</evidence>
<proteinExistence type="predicted"/>
<gene>
    <name evidence="1" type="ORF">SAMN05421788_106193</name>
</gene>
<reference evidence="2" key="1">
    <citation type="submission" date="2017-01" db="EMBL/GenBank/DDBJ databases">
        <authorList>
            <person name="Varghese N."/>
            <person name="Submissions S."/>
        </authorList>
    </citation>
    <scope>NUCLEOTIDE SEQUENCE [LARGE SCALE GENOMIC DNA]</scope>
    <source>
        <strain evidence="2">DSM 21054</strain>
    </source>
</reference>
<protein>
    <submittedName>
        <fullName evidence="1">Uncharacterized protein</fullName>
    </submittedName>
</protein>
<name>A0A1N7QPT6_9BACT</name>
<evidence type="ECO:0000313" key="2">
    <source>
        <dbReference type="Proteomes" id="UP000186917"/>
    </source>
</evidence>
<accession>A0A1N7QPT6</accession>
<keyword evidence="2" id="KW-1185">Reference proteome</keyword>
<dbReference type="EMBL" id="FTOR01000006">
    <property type="protein sequence ID" value="SIT24808.1"/>
    <property type="molecule type" value="Genomic_DNA"/>
</dbReference>
<organism evidence="1 2">
    <name type="scientific">Filimonas lacunae</name>
    <dbReference type="NCBI Taxonomy" id="477680"/>
    <lineage>
        <taxon>Bacteria</taxon>
        <taxon>Pseudomonadati</taxon>
        <taxon>Bacteroidota</taxon>
        <taxon>Chitinophagia</taxon>
        <taxon>Chitinophagales</taxon>
        <taxon>Chitinophagaceae</taxon>
        <taxon>Filimonas</taxon>
    </lineage>
</organism>
<dbReference type="STRING" id="477680.SAMN05421788_106193"/>
<dbReference type="AlphaFoldDB" id="A0A1N7QPT6"/>